<dbReference type="Pfam" id="PF00106">
    <property type="entry name" value="adh_short"/>
    <property type="match status" value="1"/>
</dbReference>
<evidence type="ECO:0000256" key="5">
    <source>
        <dbReference type="ARBA" id="ARBA00019170"/>
    </source>
</evidence>
<dbReference type="PhylomeDB" id="A7RQ68"/>
<evidence type="ECO:0000256" key="6">
    <source>
        <dbReference type="ARBA" id="ARBA00022490"/>
    </source>
</evidence>
<evidence type="ECO:0000313" key="10">
    <source>
        <dbReference type="Proteomes" id="UP000001593"/>
    </source>
</evidence>
<evidence type="ECO:0000256" key="2">
    <source>
        <dbReference type="ARBA" id="ARBA00010483"/>
    </source>
</evidence>
<dbReference type="InterPro" id="IPR036291">
    <property type="entry name" value="NAD(P)-bd_dom_sf"/>
</dbReference>
<evidence type="ECO:0000256" key="8">
    <source>
        <dbReference type="ARBA" id="ARBA00023002"/>
    </source>
</evidence>
<organism evidence="9 10">
    <name type="scientific">Nematostella vectensis</name>
    <name type="common">Starlet sea anemone</name>
    <dbReference type="NCBI Taxonomy" id="45351"/>
    <lineage>
        <taxon>Eukaryota</taxon>
        <taxon>Metazoa</taxon>
        <taxon>Cnidaria</taxon>
        <taxon>Anthozoa</taxon>
        <taxon>Hexacorallia</taxon>
        <taxon>Actiniaria</taxon>
        <taxon>Edwardsiidae</taxon>
        <taxon>Nematostella</taxon>
    </lineage>
</organism>
<dbReference type="GO" id="GO:0004757">
    <property type="term" value="F:sepiapterin reductase (NADP+) activity"/>
    <property type="evidence" value="ECO:0000318"/>
    <property type="project" value="GO_Central"/>
</dbReference>
<keyword evidence="6" id="KW-0963">Cytoplasm</keyword>
<protein>
    <recommendedName>
        <fullName evidence="5">Sepiapterin reductase</fullName>
        <ecNumber evidence="4">1.1.1.153</ecNumber>
    </recommendedName>
</protein>
<dbReference type="Gene3D" id="3.40.50.720">
    <property type="entry name" value="NAD(P)-binding Rossmann-like Domain"/>
    <property type="match status" value="1"/>
</dbReference>
<evidence type="ECO:0000256" key="4">
    <source>
        <dbReference type="ARBA" id="ARBA00013075"/>
    </source>
</evidence>
<dbReference type="FunFam" id="3.40.50.720:FF:000259">
    <property type="entry name" value="Sepiapterin reductase"/>
    <property type="match status" value="1"/>
</dbReference>
<gene>
    <name evidence="9" type="ORF">NEMVEDRAFT_v1g161481</name>
</gene>
<reference evidence="9 10" key="1">
    <citation type="journal article" date="2007" name="Science">
        <title>Sea anemone genome reveals ancestral eumetazoan gene repertoire and genomic organization.</title>
        <authorList>
            <person name="Putnam N.H."/>
            <person name="Srivastava M."/>
            <person name="Hellsten U."/>
            <person name="Dirks B."/>
            <person name="Chapman J."/>
            <person name="Salamov A."/>
            <person name="Terry A."/>
            <person name="Shapiro H."/>
            <person name="Lindquist E."/>
            <person name="Kapitonov V.V."/>
            <person name="Jurka J."/>
            <person name="Genikhovich G."/>
            <person name="Grigoriev I.V."/>
            <person name="Lucas S.M."/>
            <person name="Steele R.E."/>
            <person name="Finnerty J.R."/>
            <person name="Technau U."/>
            <person name="Martindale M.Q."/>
            <person name="Rokhsar D.S."/>
        </authorList>
    </citation>
    <scope>NUCLEOTIDE SEQUENCE [LARGE SCALE GENOMIC DNA]</scope>
    <source>
        <strain evidence="10">CH2 X CH6</strain>
    </source>
</reference>
<keyword evidence="10" id="KW-1185">Reference proteome</keyword>
<dbReference type="Proteomes" id="UP000001593">
    <property type="component" value="Unassembled WGS sequence"/>
</dbReference>
<dbReference type="PRINTS" id="PR00081">
    <property type="entry name" value="GDHRDH"/>
</dbReference>
<dbReference type="EC" id="1.1.1.153" evidence="4"/>
<comment type="similarity">
    <text evidence="2">Belongs to the sepiapterin reductase family.</text>
</comment>
<comment type="subunit">
    <text evidence="3">Homodimer.</text>
</comment>
<dbReference type="STRING" id="45351.A7RQ68"/>
<sequence length="257" mass="28345">MFASGSSTCCIITGASRGLGCCIAVSIAEVAQAQNCEVTFILVARNKEGLEKTLNQVRQVKSSIKGFLIVGDLGKLDTLQGLLDDIFQCVTPSAFSHSLLVNNAGSLGDLSRPMKDFTDPDEVQQYMGLNLTSPFIIASRFVNEFKSTKRYIANISSLMAIQAWKGFSLYCVGKASRDMAHSVLATEEDDVRILNYAPGPLDTDMNNIIQEWSYNQEVKQMLNKGNVLRPKQSSDKLVQILLDDTYKSGAHLDYFDY</sequence>
<dbReference type="GO" id="GO:0006729">
    <property type="term" value="P:tetrahydrobiopterin biosynthetic process"/>
    <property type="evidence" value="ECO:0000318"/>
    <property type="project" value="GO_Central"/>
</dbReference>
<keyword evidence="8" id="KW-0560">Oxidoreductase</keyword>
<dbReference type="InParanoid" id="A7RQ68"/>
<dbReference type="AlphaFoldDB" id="A7RQ68"/>
<dbReference type="NCBIfam" id="TIGR01500">
    <property type="entry name" value="sepiapter_red"/>
    <property type="match status" value="1"/>
</dbReference>
<dbReference type="GO" id="GO:0005737">
    <property type="term" value="C:cytoplasm"/>
    <property type="evidence" value="ECO:0007669"/>
    <property type="project" value="UniProtKB-SubCell"/>
</dbReference>
<dbReference type="InterPro" id="IPR002347">
    <property type="entry name" value="SDR_fam"/>
</dbReference>
<dbReference type="OMA" id="GFAQECP"/>
<name>A7RQ68_NEMVE</name>
<dbReference type="InterPro" id="IPR006393">
    <property type="entry name" value="Sepiapterin_red"/>
</dbReference>
<dbReference type="PANTHER" id="PTHR44085:SF2">
    <property type="entry name" value="SEPIAPTERIN REDUCTASE"/>
    <property type="match status" value="1"/>
</dbReference>
<dbReference type="SUPFAM" id="SSF51735">
    <property type="entry name" value="NAD(P)-binding Rossmann-fold domains"/>
    <property type="match status" value="1"/>
</dbReference>
<evidence type="ECO:0000313" key="9">
    <source>
        <dbReference type="EMBL" id="EDO46442.1"/>
    </source>
</evidence>
<keyword evidence="7" id="KW-0521">NADP</keyword>
<evidence type="ECO:0000256" key="3">
    <source>
        <dbReference type="ARBA" id="ARBA00011738"/>
    </source>
</evidence>
<evidence type="ECO:0000256" key="1">
    <source>
        <dbReference type="ARBA" id="ARBA00004496"/>
    </source>
</evidence>
<dbReference type="OrthoDB" id="153074at2759"/>
<dbReference type="eggNOG" id="KOG1204">
    <property type="taxonomic scope" value="Eukaryota"/>
</dbReference>
<dbReference type="KEGG" id="nve:5518568"/>
<comment type="subcellular location">
    <subcellularLocation>
        <location evidence="1">Cytoplasm</location>
    </subcellularLocation>
</comment>
<dbReference type="EMBL" id="DS469527">
    <property type="protein sequence ID" value="EDO46442.1"/>
    <property type="molecule type" value="Genomic_DNA"/>
</dbReference>
<dbReference type="PANTHER" id="PTHR44085">
    <property type="entry name" value="SEPIAPTERIN REDUCTASE"/>
    <property type="match status" value="1"/>
</dbReference>
<evidence type="ECO:0000256" key="7">
    <source>
        <dbReference type="ARBA" id="ARBA00022857"/>
    </source>
</evidence>
<dbReference type="HOGENOM" id="CLU_010194_2_11_1"/>
<proteinExistence type="inferred from homology"/>
<accession>A7RQ68</accession>
<dbReference type="InterPro" id="IPR051721">
    <property type="entry name" value="Biopterin_syn/organic_redct"/>
</dbReference>